<organism evidence="1 2">
    <name type="scientific">Camellia lanceoleosa</name>
    <dbReference type="NCBI Taxonomy" id="1840588"/>
    <lineage>
        <taxon>Eukaryota</taxon>
        <taxon>Viridiplantae</taxon>
        <taxon>Streptophyta</taxon>
        <taxon>Embryophyta</taxon>
        <taxon>Tracheophyta</taxon>
        <taxon>Spermatophyta</taxon>
        <taxon>Magnoliopsida</taxon>
        <taxon>eudicotyledons</taxon>
        <taxon>Gunneridae</taxon>
        <taxon>Pentapetalae</taxon>
        <taxon>asterids</taxon>
        <taxon>Ericales</taxon>
        <taxon>Theaceae</taxon>
        <taxon>Camellia</taxon>
    </lineage>
</organism>
<evidence type="ECO:0000313" key="1">
    <source>
        <dbReference type="EMBL" id="KAI8025972.1"/>
    </source>
</evidence>
<proteinExistence type="predicted"/>
<evidence type="ECO:0000313" key="2">
    <source>
        <dbReference type="Proteomes" id="UP001060215"/>
    </source>
</evidence>
<name>A0ACC0IKP8_9ERIC</name>
<dbReference type="EMBL" id="CM045760">
    <property type="protein sequence ID" value="KAI8025972.1"/>
    <property type="molecule type" value="Genomic_DNA"/>
</dbReference>
<protein>
    <submittedName>
        <fullName evidence="1">Uncharacterized protein</fullName>
    </submittedName>
</protein>
<reference evidence="1 2" key="1">
    <citation type="journal article" date="2022" name="Plant J.">
        <title>Chromosome-level genome of Camellia lanceoleosa provides a valuable resource for understanding genome evolution and self-incompatibility.</title>
        <authorList>
            <person name="Gong W."/>
            <person name="Xiao S."/>
            <person name="Wang L."/>
            <person name="Liao Z."/>
            <person name="Chang Y."/>
            <person name="Mo W."/>
            <person name="Hu G."/>
            <person name="Li W."/>
            <person name="Zhao G."/>
            <person name="Zhu H."/>
            <person name="Hu X."/>
            <person name="Ji K."/>
            <person name="Xiang X."/>
            <person name="Song Q."/>
            <person name="Yuan D."/>
            <person name="Jin S."/>
            <person name="Zhang L."/>
        </authorList>
    </citation>
    <scope>NUCLEOTIDE SEQUENCE [LARGE SCALE GENOMIC DNA]</scope>
    <source>
        <strain evidence="1">SQ_2022a</strain>
    </source>
</reference>
<dbReference type="Proteomes" id="UP001060215">
    <property type="component" value="Chromosome 3"/>
</dbReference>
<gene>
    <name evidence="1" type="ORF">LOK49_LG02G02561</name>
</gene>
<keyword evidence="2" id="KW-1185">Reference proteome</keyword>
<comment type="caution">
    <text evidence="1">The sequence shown here is derived from an EMBL/GenBank/DDBJ whole genome shotgun (WGS) entry which is preliminary data.</text>
</comment>
<sequence length="69" mass="7950">MESRQPFSENRRLKPNSLAFFDLKEDRRSWCGVCCSSEVKPVEKKRCSTSTQCEEAYSEVLLLSLSVTE</sequence>
<accession>A0ACC0IKP8</accession>